<evidence type="ECO:0008006" key="3">
    <source>
        <dbReference type="Google" id="ProtNLM"/>
    </source>
</evidence>
<evidence type="ECO:0000313" key="1">
    <source>
        <dbReference type="EMBL" id="QDQ28839.1"/>
    </source>
</evidence>
<organism evidence="1 2">
    <name type="scientific">Chitinimonas arctica</name>
    <dbReference type="NCBI Taxonomy" id="2594795"/>
    <lineage>
        <taxon>Bacteria</taxon>
        <taxon>Pseudomonadati</taxon>
        <taxon>Pseudomonadota</taxon>
        <taxon>Betaproteobacteria</taxon>
        <taxon>Neisseriales</taxon>
        <taxon>Chitinibacteraceae</taxon>
        <taxon>Chitinimonas</taxon>
    </lineage>
</organism>
<name>A0A516SL10_9NEIS</name>
<gene>
    <name evidence="1" type="ORF">FNU76_22190</name>
</gene>
<proteinExistence type="predicted"/>
<protein>
    <recommendedName>
        <fullName evidence="3">PilZ domain-containing protein</fullName>
    </recommendedName>
</protein>
<dbReference type="EMBL" id="CP041730">
    <property type="protein sequence ID" value="QDQ28839.1"/>
    <property type="molecule type" value="Genomic_DNA"/>
</dbReference>
<dbReference type="OrthoDB" id="9124139at2"/>
<dbReference type="AlphaFoldDB" id="A0A516SL10"/>
<dbReference type="RefSeq" id="WP_144280222.1">
    <property type="nucleotide sequence ID" value="NZ_CP041730.1"/>
</dbReference>
<evidence type="ECO:0000313" key="2">
    <source>
        <dbReference type="Proteomes" id="UP000317550"/>
    </source>
</evidence>
<reference evidence="2" key="1">
    <citation type="submission" date="2019-07" db="EMBL/GenBank/DDBJ databases">
        <title>Chitinimonas sp. nov., isolated from Ny-Alesund, arctica soil.</title>
        <authorList>
            <person name="Xu Q."/>
            <person name="Peng F."/>
        </authorList>
    </citation>
    <scope>NUCLEOTIDE SEQUENCE [LARGE SCALE GENOMIC DNA]</scope>
    <source>
        <strain evidence="2">R3-44</strain>
    </source>
</reference>
<dbReference type="Proteomes" id="UP000317550">
    <property type="component" value="Chromosome"/>
</dbReference>
<dbReference type="KEGG" id="cari:FNU76_22190"/>
<accession>A0A516SL10</accession>
<sequence>MIDTLKKLFVFGLESRLEKAVATVESAAAQAPVQAMQSIGDWLTQELRRAEGRRDGLAVLRAIDARLRSVLEDGMSGMLEAKSNHARMNLLLQTTVPFCATIAEAYTETLRRDMVELARKPANAPLVQASVCNWLYWIGREHVVRFVREPKTDKLPWHEIRPAAEFALGLGGTFASRIARPDGESGRLQKQLSYLVLLSRTLTSDLQGRQLLIADRVADILASFIMVSDQHSSQTPFGQASDDDNPPTVLTKMPTQARAAGHGLFYGLEKTLLELVALEKLIGVQNKVPTKMDPAGRIAVAETLVVIKHLKNRWAGRDVKRQAERKPISGTLTICYDFSAIRRMIGQTGVAAPTRSNETTLERAVVEDVSASGVGLKLSKHTGWASMGMLLGVKTDKDNLWRVAIIRRLINRAQGEVMAGIQFMAREPESIRLTRRANVSQWEKVTEHHSWDNLLAIYLRPEPLNDNLHLLIVNKAELELGKTYGAPGTREGDLFFRVVLRQEIGADCVFYRVERVTPDAKPEQAAREPGAA</sequence>
<keyword evidence="2" id="KW-1185">Reference proteome</keyword>